<dbReference type="Proteomes" id="UP000823046">
    <property type="component" value="Unassembled WGS sequence"/>
</dbReference>
<dbReference type="Pfam" id="PF02469">
    <property type="entry name" value="Fasciclin"/>
    <property type="match status" value="1"/>
</dbReference>
<evidence type="ECO:0000313" key="3">
    <source>
        <dbReference type="EMBL" id="KAF8820720.1"/>
    </source>
</evidence>
<organism evidence="3 4">
    <name type="scientific">Cardiosporidium cionae</name>
    <dbReference type="NCBI Taxonomy" id="476202"/>
    <lineage>
        <taxon>Eukaryota</taxon>
        <taxon>Sar</taxon>
        <taxon>Alveolata</taxon>
        <taxon>Apicomplexa</taxon>
        <taxon>Aconoidasida</taxon>
        <taxon>Nephromycida</taxon>
        <taxon>Cardiosporidium</taxon>
    </lineage>
</organism>
<feature type="domain" description="FAS1" evidence="2">
    <location>
        <begin position="52"/>
        <end position="195"/>
    </location>
</feature>
<protein>
    <recommendedName>
        <fullName evidence="2">FAS1 domain-containing protein</fullName>
    </recommendedName>
</protein>
<keyword evidence="1" id="KW-0732">Signal</keyword>
<sequence length="209" mass="23369">MSRKSLIAIALLYVLLYTFPEVFPKLHANAYETLEYEVQSEEEVTSSNMQPMPQLEKAIRNHPALQEALELAENSGILESLRHNSLPPPITLFLPSNEAVSAISKENKDFLLKEENRDILDSLMLFSALDFEISYEEIKRGAYKKQDSIITLLSEGISISEDGELCASSGQDCVQIIDHVEVPGDGSVFVINSILYPSEVLDLLPVRLE</sequence>
<dbReference type="InterPro" id="IPR000782">
    <property type="entry name" value="FAS1_domain"/>
</dbReference>
<feature type="chain" id="PRO_5045127937" description="FAS1 domain-containing protein" evidence="1">
    <location>
        <begin position="25"/>
        <end position="209"/>
    </location>
</feature>
<feature type="signal peptide" evidence="1">
    <location>
        <begin position="1"/>
        <end position="24"/>
    </location>
</feature>
<dbReference type="InterPro" id="IPR036378">
    <property type="entry name" value="FAS1_dom_sf"/>
</dbReference>
<dbReference type="SUPFAM" id="SSF82153">
    <property type="entry name" value="FAS1 domain"/>
    <property type="match status" value="1"/>
</dbReference>
<dbReference type="PROSITE" id="PS50213">
    <property type="entry name" value="FAS1"/>
    <property type="match status" value="1"/>
</dbReference>
<comment type="caution">
    <text evidence="3">The sequence shown here is derived from an EMBL/GenBank/DDBJ whole genome shotgun (WGS) entry which is preliminary data.</text>
</comment>
<gene>
    <name evidence="3" type="ORF">IE077_002869</name>
</gene>
<reference evidence="3 4" key="1">
    <citation type="journal article" date="2020" name="bioRxiv">
        <title>Metabolic contributions of an alphaproteobacterial endosymbiont in the apicomplexan Cardiosporidium cionae.</title>
        <authorList>
            <person name="Hunter E.S."/>
            <person name="Paight C.J."/>
            <person name="Lane C.E."/>
        </authorList>
    </citation>
    <scope>NUCLEOTIDE SEQUENCE [LARGE SCALE GENOMIC DNA]</scope>
    <source>
        <strain evidence="3">ESH_2018</strain>
    </source>
</reference>
<accession>A0ABQ7JAN9</accession>
<dbReference type="Gene3D" id="2.30.180.10">
    <property type="entry name" value="FAS1 domain"/>
    <property type="match status" value="1"/>
</dbReference>
<name>A0ABQ7JAN9_9APIC</name>
<evidence type="ECO:0000256" key="1">
    <source>
        <dbReference type="SAM" id="SignalP"/>
    </source>
</evidence>
<dbReference type="EMBL" id="JADAQX010000316">
    <property type="protein sequence ID" value="KAF8820720.1"/>
    <property type="molecule type" value="Genomic_DNA"/>
</dbReference>
<evidence type="ECO:0000313" key="4">
    <source>
        <dbReference type="Proteomes" id="UP000823046"/>
    </source>
</evidence>
<evidence type="ECO:0000259" key="2">
    <source>
        <dbReference type="PROSITE" id="PS50213"/>
    </source>
</evidence>
<proteinExistence type="predicted"/>
<keyword evidence="4" id="KW-1185">Reference proteome</keyword>